<geneLocation type="organellar chromatophore" evidence="2"/>
<name>B1X5I2_PAUCH</name>
<proteinExistence type="predicted"/>
<keyword evidence="1" id="KW-0812">Transmembrane</keyword>
<evidence type="ECO:0000313" key="2">
    <source>
        <dbReference type="EMBL" id="ACB43201.1"/>
    </source>
</evidence>
<keyword evidence="2" id="KW-0934">Plastid</keyword>
<keyword evidence="1" id="KW-0472">Membrane</keyword>
<dbReference type="GeneID" id="6481978"/>
<dbReference type="EMBL" id="CP000815">
    <property type="protein sequence ID" value="ACB43201.1"/>
    <property type="molecule type" value="Genomic_DNA"/>
</dbReference>
<dbReference type="RefSeq" id="YP_002049411.1">
    <property type="nucleotide sequence ID" value="NC_011087.1"/>
</dbReference>
<sequence>MVNPISISQLAIASLSSVDTEIYENLVLQQIIYYNQPPYFLVFIGLIIGILSGITFVKQIEFRLYDWKLNGFPLLPLGTVQIILSYIGTMLGIILFIGGSLQVFGFTSGIAIISALSISLLTCGAIWVQIERLMVQVENGNFKVVEFDNFDQFF</sequence>
<feature type="transmembrane region" description="Helical" evidence="1">
    <location>
        <begin position="103"/>
        <end position="128"/>
    </location>
</feature>
<accession>B1X5I2</accession>
<gene>
    <name evidence="2" type="ordered locus">PCC_0787</name>
</gene>
<feature type="transmembrane region" description="Helical" evidence="1">
    <location>
        <begin position="39"/>
        <end position="57"/>
    </location>
</feature>
<reference evidence="2" key="2">
    <citation type="journal article" date="2008" name="Curr. Biol.">
        <title>Chromatophore genome sequence of Paulinella sheds light on acquisition of photosynthesis by eukaryotes.</title>
        <authorList>
            <person name="Nowack E.C.M."/>
            <person name="Melkonian M."/>
            <person name="Gloeckner G."/>
        </authorList>
    </citation>
    <scope>NUCLEOTIDE SEQUENCE [LARGE SCALE GENOMIC DNA]</scope>
</reference>
<evidence type="ECO:0000256" key="1">
    <source>
        <dbReference type="SAM" id="Phobius"/>
    </source>
</evidence>
<reference evidence="2" key="1">
    <citation type="submission" date="2007-08" db="EMBL/GenBank/DDBJ databases">
        <authorList>
            <person name="Gloeckner G."/>
            <person name="Nowack E."/>
            <person name="Melkonian M."/>
        </authorList>
    </citation>
    <scope>NUCLEOTIDE SEQUENCE</scope>
</reference>
<organism evidence="2">
    <name type="scientific">Paulinella chromatophora</name>
    <dbReference type="NCBI Taxonomy" id="39717"/>
    <lineage>
        <taxon>Eukaryota</taxon>
        <taxon>Sar</taxon>
        <taxon>Rhizaria</taxon>
        <taxon>Cercozoa</taxon>
        <taxon>Imbricatea</taxon>
        <taxon>Silicofilosea</taxon>
        <taxon>Euglyphida</taxon>
        <taxon>Paulinellidae</taxon>
        <taxon>Paulinella</taxon>
    </lineage>
</organism>
<protein>
    <submittedName>
        <fullName evidence="2">Uncharacterized protein</fullName>
    </submittedName>
</protein>
<feature type="transmembrane region" description="Helical" evidence="1">
    <location>
        <begin position="69"/>
        <end position="97"/>
    </location>
</feature>
<keyword evidence="1" id="KW-1133">Transmembrane helix</keyword>
<dbReference type="AlphaFoldDB" id="B1X5I2"/>